<dbReference type="Proteomes" id="UP000565286">
    <property type="component" value="Unassembled WGS sequence"/>
</dbReference>
<gene>
    <name evidence="1" type="ORF">GGQ73_000021</name>
</gene>
<keyword evidence="2" id="KW-1185">Reference proteome</keyword>
<dbReference type="EMBL" id="JACIDV010000001">
    <property type="protein sequence ID" value="MBB3944098.1"/>
    <property type="molecule type" value="Genomic_DNA"/>
</dbReference>
<comment type="caution">
    <text evidence="1">The sequence shown here is derived from an EMBL/GenBank/DDBJ whole genome shotgun (WGS) entry which is preliminary data.</text>
</comment>
<sequence length="102" mass="11472">MKLLATRTMTIDAHDEDVPVIRLRFVMKPDGSSYFLTSDVGKFLELNNTDTNDCLEILEHWGVPFVQETVTDRGKVIGPVGLITEPDYRKLAVRAADHRASL</sequence>
<organism evidence="1 2">
    <name type="scientific">Rhizobium skierniewicense</name>
    <dbReference type="NCBI Taxonomy" id="984260"/>
    <lineage>
        <taxon>Bacteria</taxon>
        <taxon>Pseudomonadati</taxon>
        <taxon>Pseudomonadota</taxon>
        <taxon>Alphaproteobacteria</taxon>
        <taxon>Hyphomicrobiales</taxon>
        <taxon>Rhizobiaceae</taxon>
        <taxon>Rhizobium/Agrobacterium group</taxon>
        <taxon>Rhizobium</taxon>
    </lineage>
</organism>
<name>A0A7W6C507_9HYPH</name>
<dbReference type="RefSeq" id="WP_183892990.1">
    <property type="nucleotide sequence ID" value="NZ_JACIDV010000001.1"/>
</dbReference>
<evidence type="ECO:0000313" key="2">
    <source>
        <dbReference type="Proteomes" id="UP000565286"/>
    </source>
</evidence>
<proteinExistence type="predicted"/>
<dbReference type="AlphaFoldDB" id="A0A7W6C507"/>
<reference evidence="1 2" key="1">
    <citation type="submission" date="2020-08" db="EMBL/GenBank/DDBJ databases">
        <title>Genomic Encyclopedia of Type Strains, Phase IV (KMG-IV): sequencing the most valuable type-strain genomes for metagenomic binning, comparative biology and taxonomic classification.</title>
        <authorList>
            <person name="Goeker M."/>
        </authorList>
    </citation>
    <scope>NUCLEOTIDE SEQUENCE [LARGE SCALE GENOMIC DNA]</scope>
    <source>
        <strain evidence="1 2">DSM 26438</strain>
    </source>
</reference>
<accession>A0A7W6C507</accession>
<protein>
    <submittedName>
        <fullName evidence="1">Prophage antirepressor-like protein</fullName>
    </submittedName>
</protein>
<evidence type="ECO:0000313" key="1">
    <source>
        <dbReference type="EMBL" id="MBB3944098.1"/>
    </source>
</evidence>